<reference evidence="1 2" key="1">
    <citation type="submission" date="2019-05" db="EMBL/GenBank/DDBJ databases">
        <title>Another draft genome of Portunus trituberculatus and its Hox gene families provides insights of decapod evolution.</title>
        <authorList>
            <person name="Jeong J.-H."/>
            <person name="Song I."/>
            <person name="Kim S."/>
            <person name="Choi T."/>
            <person name="Kim D."/>
            <person name="Ryu S."/>
            <person name="Kim W."/>
        </authorList>
    </citation>
    <scope>NUCLEOTIDE SEQUENCE [LARGE SCALE GENOMIC DNA]</scope>
    <source>
        <tissue evidence="1">Muscle</tissue>
    </source>
</reference>
<accession>A0A5B7G943</accession>
<organism evidence="1 2">
    <name type="scientific">Portunus trituberculatus</name>
    <name type="common">Swimming crab</name>
    <name type="synonym">Neptunus trituberculatus</name>
    <dbReference type="NCBI Taxonomy" id="210409"/>
    <lineage>
        <taxon>Eukaryota</taxon>
        <taxon>Metazoa</taxon>
        <taxon>Ecdysozoa</taxon>
        <taxon>Arthropoda</taxon>
        <taxon>Crustacea</taxon>
        <taxon>Multicrustacea</taxon>
        <taxon>Malacostraca</taxon>
        <taxon>Eumalacostraca</taxon>
        <taxon>Eucarida</taxon>
        <taxon>Decapoda</taxon>
        <taxon>Pleocyemata</taxon>
        <taxon>Brachyura</taxon>
        <taxon>Eubrachyura</taxon>
        <taxon>Portunoidea</taxon>
        <taxon>Portunidae</taxon>
        <taxon>Portuninae</taxon>
        <taxon>Portunus</taxon>
    </lineage>
</organism>
<comment type="caution">
    <text evidence="1">The sequence shown here is derived from an EMBL/GenBank/DDBJ whole genome shotgun (WGS) entry which is preliminary data.</text>
</comment>
<dbReference type="Proteomes" id="UP000324222">
    <property type="component" value="Unassembled WGS sequence"/>
</dbReference>
<sequence>MANADGLSDPQVMPHALPTFTDPPPRAILLTHPSPVLVSSPAAPLLAPPPSCLSAVQVWRHVAAHRSRWLEHLWVRDIISNIS</sequence>
<dbReference type="EMBL" id="VSRR010014240">
    <property type="protein sequence ID" value="MPC56780.1"/>
    <property type="molecule type" value="Genomic_DNA"/>
</dbReference>
<dbReference type="AlphaFoldDB" id="A0A5B7G943"/>
<evidence type="ECO:0000313" key="2">
    <source>
        <dbReference type="Proteomes" id="UP000324222"/>
    </source>
</evidence>
<proteinExistence type="predicted"/>
<gene>
    <name evidence="1" type="ORF">E2C01_050746</name>
</gene>
<name>A0A5B7G943_PORTR</name>
<protein>
    <submittedName>
        <fullName evidence="1">Uncharacterized protein</fullName>
    </submittedName>
</protein>
<evidence type="ECO:0000313" key="1">
    <source>
        <dbReference type="EMBL" id="MPC56780.1"/>
    </source>
</evidence>
<keyword evidence="2" id="KW-1185">Reference proteome</keyword>